<reference evidence="2" key="1">
    <citation type="submission" date="2024-06" db="EMBL/GenBank/DDBJ databases">
        <authorList>
            <consortium name="consrtm"/>
            <person name="Uemura M."/>
            <person name="Terahara T."/>
        </authorList>
    </citation>
    <scope>NUCLEOTIDE SEQUENCE</scope>
    <source>
        <strain evidence="2">KM77-8</strain>
        <plasmid evidence="2">pKM77-8_2</plasmid>
    </source>
</reference>
<proteinExistence type="predicted"/>
<geneLocation type="plasmid" evidence="2">
    <name>pKM77-8_2</name>
</geneLocation>
<dbReference type="AlphaFoldDB" id="A0AAT9I0K5"/>
<name>A0AAT9I0K5_9ACTN</name>
<organism evidence="2">
    <name type="scientific">Streptomyces haneummycinicus</name>
    <dbReference type="NCBI Taxonomy" id="3074435"/>
    <lineage>
        <taxon>Bacteria</taxon>
        <taxon>Bacillati</taxon>
        <taxon>Actinomycetota</taxon>
        <taxon>Actinomycetes</taxon>
        <taxon>Kitasatosporales</taxon>
        <taxon>Streptomycetaceae</taxon>
        <taxon>Streptomyces</taxon>
    </lineage>
</organism>
<feature type="region of interest" description="Disordered" evidence="1">
    <location>
        <begin position="148"/>
        <end position="278"/>
    </location>
</feature>
<reference evidence="2" key="2">
    <citation type="submission" date="2024-07" db="EMBL/GenBank/DDBJ databases">
        <title>Streptomyces haneummycinica sp. nov., a new antibiotic-producing actinobacterium isolated from marine sediment.</title>
        <authorList>
            <person name="Uemura M."/>
            <person name="Hamada M."/>
            <person name="Hirano S."/>
            <person name="Kobayashi K."/>
            <person name="Ohshiro T."/>
            <person name="Kobayashi T."/>
            <person name="Terahara T."/>
        </authorList>
    </citation>
    <scope>NUCLEOTIDE SEQUENCE</scope>
    <source>
        <strain evidence="2">KM77-8</strain>
        <plasmid evidence="2">pKM77-8_2</plasmid>
    </source>
</reference>
<feature type="compositionally biased region" description="Basic residues" evidence="1">
    <location>
        <begin position="254"/>
        <end position="269"/>
    </location>
</feature>
<dbReference type="EMBL" id="AP035770">
    <property type="protein sequence ID" value="BFO23220.1"/>
    <property type="molecule type" value="Genomic_DNA"/>
</dbReference>
<evidence type="ECO:0000256" key="1">
    <source>
        <dbReference type="SAM" id="MobiDB-lite"/>
    </source>
</evidence>
<evidence type="ECO:0000313" key="2">
    <source>
        <dbReference type="EMBL" id="BFO23220.1"/>
    </source>
</evidence>
<protein>
    <submittedName>
        <fullName evidence="2">Uncharacterized protein</fullName>
    </submittedName>
</protein>
<accession>A0AAT9I0K5</accession>
<sequence>MVVRETTAETTETVLDTDAQHLLAVVKALEKDVAWHSPARFQVAANIARELLTGPQADANERLLQEEGEDWNELYLDTLYADEGRRAYLQRGTTSYDWSGRGGGAVWRAERQVSLGNFGDWLTSHIRTDTADYVVRPPGWVLSRPPGWHAVAPDPTHRPAAATVRDMDGRGPRPGLSLPRQTGRVATPAPTQPAGLRSRARRRGTPRSRDRPEARAGPQLHRGPARRLEPPVRRRRRPRPPPGPGRPRGPGVRLRPHQRRGTPTRHGRGARGNSEQHG</sequence>
<gene>
    <name evidence="2" type="ORF">SHKM778_96080</name>
</gene>
<keyword evidence="2" id="KW-0614">Plasmid</keyword>